<evidence type="ECO:0000313" key="3">
    <source>
        <dbReference type="EMBL" id="VFR77370.1"/>
    </source>
</evidence>
<accession>A0A484SLV1</accession>
<dbReference type="EMBL" id="CAADIC010000015">
    <property type="protein sequence ID" value="VFR31432.1"/>
    <property type="molecule type" value="Genomic_DNA"/>
</dbReference>
<evidence type="ECO:0000313" key="2">
    <source>
        <dbReference type="EMBL" id="VFR62617.1"/>
    </source>
</evidence>
<gene>
    <name evidence="1" type="ORF">ANDA3_0433</name>
    <name evidence="3" type="ORF">DAR2_0305</name>
    <name evidence="2" type="ORF">DAR3_0300</name>
</gene>
<organism evidence="2">
    <name type="scientific">plant metagenome</name>
    <dbReference type="NCBI Taxonomy" id="1297885"/>
    <lineage>
        <taxon>unclassified sequences</taxon>
        <taxon>metagenomes</taxon>
        <taxon>organismal metagenomes</taxon>
    </lineage>
</organism>
<proteinExistence type="predicted"/>
<protein>
    <submittedName>
        <fullName evidence="2">Uncharacterized protein</fullName>
    </submittedName>
</protein>
<reference evidence="2" key="1">
    <citation type="submission" date="2019-03" db="EMBL/GenBank/DDBJ databases">
        <authorList>
            <person name="Danneels B."/>
        </authorList>
    </citation>
    <scope>NUCLEOTIDE SEQUENCE</scope>
</reference>
<sequence>MRATPSQPSGRHSSVGIPRSDYFFLRNTEVFSPTILFMT</sequence>
<evidence type="ECO:0000313" key="1">
    <source>
        <dbReference type="EMBL" id="VFR31432.1"/>
    </source>
</evidence>
<dbReference type="EMBL" id="CAADIL010000025">
    <property type="protein sequence ID" value="VFR77370.1"/>
    <property type="molecule type" value="Genomic_DNA"/>
</dbReference>
<name>A0A484SLV1_9ZZZZ</name>
<dbReference type="AlphaFoldDB" id="A0A484SLV1"/>
<dbReference type="EMBL" id="CAADIJ010000003">
    <property type="protein sequence ID" value="VFR62617.1"/>
    <property type="molecule type" value="Genomic_DNA"/>
</dbReference>